<reference evidence="2 3" key="1">
    <citation type="submission" date="2020-11" db="EMBL/GenBank/DDBJ databases">
        <title>Hymenobacter sp.</title>
        <authorList>
            <person name="Kim M.K."/>
        </authorList>
    </citation>
    <scope>NUCLEOTIDE SEQUENCE [LARGE SCALE GENOMIC DNA]</scope>
    <source>
        <strain evidence="2 3">BT594</strain>
    </source>
</reference>
<organism evidence="2 3">
    <name type="scientific">Hymenobacter guriensis</name>
    <dbReference type="NCBI Taxonomy" id="2793065"/>
    <lineage>
        <taxon>Bacteria</taxon>
        <taxon>Pseudomonadati</taxon>
        <taxon>Bacteroidota</taxon>
        <taxon>Cytophagia</taxon>
        <taxon>Cytophagales</taxon>
        <taxon>Hymenobacteraceae</taxon>
        <taxon>Hymenobacter</taxon>
    </lineage>
</organism>
<accession>A0ABS0L765</accession>
<gene>
    <name evidence="2" type="ORF">I5L79_20535</name>
</gene>
<evidence type="ECO:0008006" key="4">
    <source>
        <dbReference type="Google" id="ProtNLM"/>
    </source>
</evidence>
<dbReference type="Proteomes" id="UP000601099">
    <property type="component" value="Unassembled WGS sequence"/>
</dbReference>
<sequence length="203" mass="22401">MPSCGTNQQPATQAPAAPADSIVASPAPALPQAPAPADQAAEQTVRRFIGWYAATMEKLPGDFILNADGQDTTKFYAVNFPGTEQWLTALKASGFFADSYLQKWRTYFRQQNDSLRAHPQNDGPPPGFDFDFLTYSQEADTKLTELRAGTFATTFHDKNHALVKARGPHHNQGDENWQEALDVSLVRAANNRWLIEAISNTSF</sequence>
<protein>
    <recommendedName>
        <fullName evidence="4">DUF3828 domain-containing protein</fullName>
    </recommendedName>
</protein>
<evidence type="ECO:0000313" key="3">
    <source>
        <dbReference type="Proteomes" id="UP000601099"/>
    </source>
</evidence>
<evidence type="ECO:0000256" key="1">
    <source>
        <dbReference type="SAM" id="MobiDB-lite"/>
    </source>
</evidence>
<name>A0ABS0L765_9BACT</name>
<dbReference type="EMBL" id="JADWYK010000018">
    <property type="protein sequence ID" value="MBG8555942.1"/>
    <property type="molecule type" value="Genomic_DNA"/>
</dbReference>
<comment type="caution">
    <text evidence="2">The sequence shown here is derived from an EMBL/GenBank/DDBJ whole genome shotgun (WGS) entry which is preliminary data.</text>
</comment>
<feature type="compositionally biased region" description="Low complexity" evidence="1">
    <location>
        <begin position="8"/>
        <end position="27"/>
    </location>
</feature>
<feature type="region of interest" description="Disordered" evidence="1">
    <location>
        <begin position="1"/>
        <end position="39"/>
    </location>
</feature>
<proteinExistence type="predicted"/>
<evidence type="ECO:0000313" key="2">
    <source>
        <dbReference type="EMBL" id="MBG8555942.1"/>
    </source>
</evidence>
<keyword evidence="3" id="KW-1185">Reference proteome</keyword>
<dbReference type="RefSeq" id="WP_231403243.1">
    <property type="nucleotide sequence ID" value="NZ_JADWYK010000018.1"/>
</dbReference>